<comment type="subunit">
    <text evidence="6">Part of the ribosomal stalk of the 50S ribosomal subunit. Interacts with L10 and the large rRNA to form the base of the stalk. L10 forms an elongated spine to which L12 dimers bind in a sequential fashion forming a multimeric L10(L12)X complex.</text>
</comment>
<keyword evidence="5 6" id="KW-0687">Ribonucleoprotein</keyword>
<evidence type="ECO:0000259" key="7">
    <source>
        <dbReference type="Pfam" id="PF00298"/>
    </source>
</evidence>
<reference evidence="8" key="2">
    <citation type="submission" date="2020-09" db="EMBL/GenBank/DDBJ databases">
        <authorList>
            <person name="Sun Q."/>
            <person name="Ohkuma M."/>
        </authorList>
    </citation>
    <scope>NUCLEOTIDE SEQUENCE</scope>
    <source>
        <strain evidence="8">JCM 10088</strain>
    </source>
</reference>
<accession>A0A830GUP9</accession>
<name>A0A830GUP9_9CREN</name>
<evidence type="ECO:0000256" key="5">
    <source>
        <dbReference type="ARBA" id="ARBA00023274"/>
    </source>
</evidence>
<dbReference type="GO" id="GO:0070180">
    <property type="term" value="F:large ribosomal subunit rRNA binding"/>
    <property type="evidence" value="ECO:0007669"/>
    <property type="project" value="UniProtKB-UniRule"/>
</dbReference>
<evidence type="ECO:0000256" key="4">
    <source>
        <dbReference type="ARBA" id="ARBA00022980"/>
    </source>
</evidence>
<dbReference type="InterPro" id="IPR000911">
    <property type="entry name" value="Ribosomal_uL11"/>
</dbReference>
<dbReference type="PROSITE" id="PS00359">
    <property type="entry name" value="RIBOSOMAL_L11"/>
    <property type="match status" value="1"/>
</dbReference>
<evidence type="ECO:0000256" key="6">
    <source>
        <dbReference type="HAMAP-Rule" id="MF_00736"/>
    </source>
</evidence>
<dbReference type="PANTHER" id="PTHR11661">
    <property type="entry name" value="60S RIBOSOMAL PROTEIN L12"/>
    <property type="match status" value="1"/>
</dbReference>
<feature type="domain" description="Large ribosomal subunit protein uL11 C-terminal" evidence="7">
    <location>
        <begin position="70"/>
        <end position="136"/>
    </location>
</feature>
<sequence>MKRVVRLSVQPGKPLAPQASQQLQQASLNADEVARRIADETKPLASYGVNSVTVEVIADDGDYSLSIEYPSITDLLIRAAGKSAPTHQAGKEIIGDIQLEKVAEVTLIKLGELRSTSFVKALKQVVGTCRSIGLTVNGKDPKDVIKEIDAGKYDELVKKYEEEAKKVSGDEH</sequence>
<dbReference type="RefSeq" id="WP_188596499.1">
    <property type="nucleotide sequence ID" value="NZ_BMNL01000003.1"/>
</dbReference>
<keyword evidence="9" id="KW-1185">Reference proteome</keyword>
<dbReference type="SMART" id="SM00649">
    <property type="entry name" value="RL11"/>
    <property type="match status" value="1"/>
</dbReference>
<comment type="caution">
    <text evidence="8">The sequence shown here is derived from an EMBL/GenBank/DDBJ whole genome shotgun (WGS) entry which is preliminary data.</text>
</comment>
<dbReference type="InterPro" id="IPR036769">
    <property type="entry name" value="Ribosomal_uL11_C_sf"/>
</dbReference>
<keyword evidence="4 6" id="KW-0689">Ribosomal protein</keyword>
<comment type="function">
    <text evidence="6">Forms part of the ribosomal stalk which helps the ribosome interact with GTP-bound translation factors.</text>
</comment>
<dbReference type="Proteomes" id="UP000610960">
    <property type="component" value="Unassembled WGS sequence"/>
</dbReference>
<dbReference type="OrthoDB" id="8842at2157"/>
<reference evidence="8" key="1">
    <citation type="journal article" date="2014" name="Int. J. Syst. Evol. Microbiol.">
        <title>Complete genome sequence of Corynebacterium casei LMG S-19264T (=DSM 44701T), isolated from a smear-ripened cheese.</title>
        <authorList>
            <consortium name="US DOE Joint Genome Institute (JGI-PGF)"/>
            <person name="Walter F."/>
            <person name="Albersmeier A."/>
            <person name="Kalinowski J."/>
            <person name="Ruckert C."/>
        </authorList>
    </citation>
    <scope>NUCLEOTIDE SEQUENCE</scope>
    <source>
        <strain evidence="8">JCM 10088</strain>
    </source>
</reference>
<organism evidence="8 9">
    <name type="scientific">Thermocladium modestius</name>
    <dbReference type="NCBI Taxonomy" id="62609"/>
    <lineage>
        <taxon>Archaea</taxon>
        <taxon>Thermoproteota</taxon>
        <taxon>Thermoprotei</taxon>
        <taxon>Thermoproteales</taxon>
        <taxon>Thermoproteaceae</taxon>
        <taxon>Thermocladium</taxon>
    </lineage>
</organism>
<keyword evidence="3 6" id="KW-0694">RNA-binding</keyword>
<dbReference type="AlphaFoldDB" id="A0A830GUP9"/>
<dbReference type="EMBL" id="BMNL01000003">
    <property type="protein sequence ID" value="GGP21112.1"/>
    <property type="molecule type" value="Genomic_DNA"/>
</dbReference>
<evidence type="ECO:0000256" key="3">
    <source>
        <dbReference type="ARBA" id="ARBA00022884"/>
    </source>
</evidence>
<evidence type="ECO:0000313" key="8">
    <source>
        <dbReference type="EMBL" id="GGP21112.1"/>
    </source>
</evidence>
<dbReference type="Pfam" id="PF00298">
    <property type="entry name" value="Ribosomal_L11"/>
    <property type="match status" value="1"/>
</dbReference>
<dbReference type="InterPro" id="IPR020785">
    <property type="entry name" value="Ribosomal_uL11_CS"/>
</dbReference>
<evidence type="ECO:0000313" key="9">
    <source>
        <dbReference type="Proteomes" id="UP000610960"/>
    </source>
</evidence>
<gene>
    <name evidence="6" type="primary">rpl11</name>
    <name evidence="8" type="ORF">GCM10007981_11600</name>
</gene>
<dbReference type="GO" id="GO:0015934">
    <property type="term" value="C:large ribosomal subunit"/>
    <property type="evidence" value="ECO:0007669"/>
    <property type="project" value="TreeGrafter"/>
</dbReference>
<keyword evidence="2 6" id="KW-0699">rRNA-binding</keyword>
<dbReference type="InterPro" id="IPR020783">
    <property type="entry name" value="Ribosomal_uL11_C"/>
</dbReference>
<protein>
    <recommendedName>
        <fullName evidence="6">Large ribosomal subunit protein uL11</fullName>
    </recommendedName>
</protein>
<dbReference type="GO" id="GO:0006412">
    <property type="term" value="P:translation"/>
    <property type="evidence" value="ECO:0007669"/>
    <property type="project" value="UniProtKB-UniRule"/>
</dbReference>
<dbReference type="Gene3D" id="1.10.10.250">
    <property type="entry name" value="Ribosomal protein L11, C-terminal domain"/>
    <property type="match status" value="1"/>
</dbReference>
<dbReference type="SUPFAM" id="SSF46906">
    <property type="entry name" value="Ribosomal protein L11, C-terminal domain"/>
    <property type="match status" value="1"/>
</dbReference>
<dbReference type="GO" id="GO:0003735">
    <property type="term" value="F:structural constituent of ribosome"/>
    <property type="evidence" value="ECO:0007669"/>
    <property type="project" value="InterPro"/>
</dbReference>
<dbReference type="Gene3D" id="3.30.1550.10">
    <property type="entry name" value="Ribosomal protein L11/L12, N-terminal domain"/>
    <property type="match status" value="1"/>
</dbReference>
<evidence type="ECO:0000256" key="2">
    <source>
        <dbReference type="ARBA" id="ARBA00022730"/>
    </source>
</evidence>
<comment type="similarity">
    <text evidence="1 6">Belongs to the universal ribosomal protein uL11 family.</text>
</comment>
<dbReference type="HAMAP" id="MF_00736">
    <property type="entry name" value="Ribosomal_uL11"/>
    <property type="match status" value="1"/>
</dbReference>
<proteinExistence type="inferred from homology"/>
<evidence type="ECO:0000256" key="1">
    <source>
        <dbReference type="ARBA" id="ARBA00010537"/>
    </source>
</evidence>
<dbReference type="PANTHER" id="PTHR11661:SF1">
    <property type="entry name" value="LARGE RIBOSOMAL SUBUNIT PROTEIN UL11M"/>
    <property type="match status" value="1"/>
</dbReference>
<dbReference type="InterPro" id="IPR036796">
    <property type="entry name" value="Ribosomal_uL11_N_sf"/>
</dbReference>